<gene>
    <name evidence="2" type="ORF">DS031_21785</name>
</gene>
<dbReference type="AlphaFoldDB" id="A0A366XP52"/>
<dbReference type="GO" id="GO:0004371">
    <property type="term" value="F:glycerone kinase activity"/>
    <property type="evidence" value="ECO:0007669"/>
    <property type="project" value="InterPro"/>
</dbReference>
<proteinExistence type="predicted"/>
<sequence length="555" mass="60895">MTTKQLDGKQFAAMIREGANFLTQQVKVIDTLNVFPVPDGDTGTNMNLTMISGVQELAQVTNNHVGEAAKAFSRGLLMGARGNSGVILSQLLRGFSKAVESKEVINAQDLAQALQQGVQTAYKAVMKPVEGTILTVAKDAANKATRLIDEGIEDIVYLIREVTKEAKISLNKTPELLPVLKEVGVVDSGGKGLVVVYEGILAFIEGRSASKADNELSIEDMIKVSHHQSAQSHMKTEDIEFGYCTEFMVKLEADKIRKYPFDEKEYQQILSKFGDSLLVVADEEFVKVHIHAETPGEVMTISQKYGSLIDIKIENMREQHSRILEEYSRVENVSKPKQKYGIVTVGSGEGIIDLFNSIGAGGVIEGGQTMNPSTEQIEKAISEVHAEAVFVLPNNSNIIMTAEQAASLSEKNVIVIPTKTIPQGISSLLAFNPEAELDENKANMREAVNAVKSGQITYAVRDTVVDNLEIYKGDFLGILDGVIKTASKNRFDCTKNLLQAMLNEESEIITLIIGTDVETKEVDELTSFLTERYEEVEIEVHKGNQPVYAYIISVE</sequence>
<evidence type="ECO:0000259" key="1">
    <source>
        <dbReference type="PROSITE" id="PS51480"/>
    </source>
</evidence>
<dbReference type="EMBL" id="QOCW01000035">
    <property type="protein sequence ID" value="RBW67516.1"/>
    <property type="molecule type" value="Genomic_DNA"/>
</dbReference>
<dbReference type="NCBIfam" id="TIGR03599">
    <property type="entry name" value="YloV"/>
    <property type="match status" value="1"/>
</dbReference>
<dbReference type="SUPFAM" id="SSF101473">
    <property type="entry name" value="DhaL-like"/>
    <property type="match status" value="1"/>
</dbReference>
<reference evidence="2 3" key="1">
    <citation type="submission" date="2018-07" db="EMBL/GenBank/DDBJ databases">
        <title>Lottiidibacillus patelloidae gen. nov., sp. nov., isolated from the intestinal tract of a marine limpet and the reclassification of B. taeanensis BH030017T, B. algicola KMM 3737T and B. hwajinpoensis SW-72T as genus Lottiidibacillus.</title>
        <authorList>
            <person name="Liu R."/>
            <person name="Huang Z."/>
        </authorList>
    </citation>
    <scope>NUCLEOTIDE SEQUENCE [LARGE SCALE GENOMIC DNA]</scope>
    <source>
        <strain evidence="2 3">BH030017</strain>
    </source>
</reference>
<dbReference type="PANTHER" id="PTHR33434:SF4">
    <property type="entry name" value="PHOSPHATASE PROTEIN"/>
    <property type="match status" value="1"/>
</dbReference>
<dbReference type="InterPro" id="IPR050270">
    <property type="entry name" value="DegV_domain_contain"/>
</dbReference>
<comment type="caution">
    <text evidence="2">The sequence shown here is derived from an EMBL/GenBank/DDBJ whole genome shotgun (WGS) entry which is preliminary data.</text>
</comment>
<keyword evidence="3" id="KW-1185">Reference proteome</keyword>
<dbReference type="Proteomes" id="UP000253314">
    <property type="component" value="Unassembled WGS sequence"/>
</dbReference>
<dbReference type="GO" id="GO:0006071">
    <property type="term" value="P:glycerol metabolic process"/>
    <property type="evidence" value="ECO:0007669"/>
    <property type="project" value="InterPro"/>
</dbReference>
<dbReference type="InterPro" id="IPR036117">
    <property type="entry name" value="DhaL_dom_sf"/>
</dbReference>
<dbReference type="RefSeq" id="WP_113808278.1">
    <property type="nucleotide sequence ID" value="NZ_QOCW01000035.1"/>
</dbReference>
<accession>A0A366XP52</accession>
<dbReference type="Pfam" id="PF02734">
    <property type="entry name" value="Dak2"/>
    <property type="match status" value="1"/>
</dbReference>
<dbReference type="OrthoDB" id="9760324at2"/>
<dbReference type="SMART" id="SM01120">
    <property type="entry name" value="Dak2"/>
    <property type="match status" value="1"/>
</dbReference>
<dbReference type="Pfam" id="PF13684">
    <property type="entry name" value="FakA-like_C"/>
    <property type="match status" value="1"/>
</dbReference>
<dbReference type="InterPro" id="IPR033470">
    <property type="entry name" value="FakA-like_C"/>
</dbReference>
<dbReference type="InterPro" id="IPR048394">
    <property type="entry name" value="FakA-like_M"/>
</dbReference>
<dbReference type="InterPro" id="IPR004007">
    <property type="entry name" value="DhaL_dom"/>
</dbReference>
<dbReference type="Gene3D" id="1.25.40.340">
    <property type="match status" value="1"/>
</dbReference>
<dbReference type="SMART" id="SM01121">
    <property type="entry name" value="Dak1_2"/>
    <property type="match status" value="1"/>
</dbReference>
<organism evidence="2 3">
    <name type="scientific">Bacillus taeanensis</name>
    <dbReference type="NCBI Taxonomy" id="273032"/>
    <lineage>
        <taxon>Bacteria</taxon>
        <taxon>Bacillati</taxon>
        <taxon>Bacillota</taxon>
        <taxon>Bacilli</taxon>
        <taxon>Bacillales</taxon>
        <taxon>Bacillaceae</taxon>
        <taxon>Bacillus</taxon>
    </lineage>
</organism>
<evidence type="ECO:0000313" key="2">
    <source>
        <dbReference type="EMBL" id="RBW67516.1"/>
    </source>
</evidence>
<name>A0A366XP52_9BACI</name>
<feature type="domain" description="DhaL" evidence="1">
    <location>
        <begin position="9"/>
        <end position="202"/>
    </location>
</feature>
<dbReference type="Pfam" id="PF21645">
    <property type="entry name" value="FakA-like_M"/>
    <property type="match status" value="1"/>
</dbReference>
<dbReference type="PROSITE" id="PS51480">
    <property type="entry name" value="DHAL"/>
    <property type="match status" value="1"/>
</dbReference>
<dbReference type="InterPro" id="IPR019986">
    <property type="entry name" value="YloV-like"/>
</dbReference>
<evidence type="ECO:0000313" key="3">
    <source>
        <dbReference type="Proteomes" id="UP000253314"/>
    </source>
</evidence>
<dbReference type="PANTHER" id="PTHR33434">
    <property type="entry name" value="DEGV DOMAIN-CONTAINING PROTEIN DR_1986-RELATED"/>
    <property type="match status" value="1"/>
</dbReference>
<protein>
    <recommendedName>
        <fullName evidence="1">DhaL domain-containing protein</fullName>
    </recommendedName>
</protein>